<proteinExistence type="predicted"/>
<reference evidence="1" key="1">
    <citation type="submission" date="2018-04" db="EMBL/GenBank/DDBJ databases">
        <title>Whole genome sequencing of Hypsizygus marmoreus.</title>
        <authorList>
            <person name="Choi I.-G."/>
            <person name="Min B."/>
            <person name="Kim J.-G."/>
            <person name="Kim S."/>
            <person name="Oh Y.-L."/>
            <person name="Kong W.-S."/>
            <person name="Park H."/>
            <person name="Jeong J."/>
            <person name="Song E.-S."/>
        </authorList>
    </citation>
    <scope>NUCLEOTIDE SEQUENCE [LARGE SCALE GENOMIC DNA]</scope>
    <source>
        <strain evidence="1">51987-8</strain>
    </source>
</reference>
<dbReference type="EMBL" id="LUEZ02000023">
    <property type="protein sequence ID" value="RDB26842.1"/>
    <property type="molecule type" value="Genomic_DNA"/>
</dbReference>
<name>A0A369JZT0_HYPMA</name>
<accession>A0A369JZT0</accession>
<dbReference type="AlphaFoldDB" id="A0A369JZT0"/>
<dbReference type="Proteomes" id="UP000076154">
    <property type="component" value="Unassembled WGS sequence"/>
</dbReference>
<comment type="caution">
    <text evidence="1">The sequence shown here is derived from an EMBL/GenBank/DDBJ whole genome shotgun (WGS) entry which is preliminary data.</text>
</comment>
<evidence type="ECO:0000313" key="1">
    <source>
        <dbReference type="EMBL" id="RDB26842.1"/>
    </source>
</evidence>
<dbReference type="InParanoid" id="A0A369JZT0"/>
<keyword evidence="2" id="KW-1185">Reference proteome</keyword>
<protein>
    <submittedName>
        <fullName evidence="1">Uncharacterized protein</fullName>
    </submittedName>
</protein>
<sequence>MVQLRHVKKPRRTIHEQPQLKDSLRPRLVGKIMGCQMRARDGCHRKTFAPKNQIAHDVRYNMIKNGTVHAFYET</sequence>
<gene>
    <name evidence="1" type="ORF">Hypma_005306</name>
</gene>
<organism evidence="1 2">
    <name type="scientific">Hypsizygus marmoreus</name>
    <name type="common">White beech mushroom</name>
    <name type="synonym">Agaricus marmoreus</name>
    <dbReference type="NCBI Taxonomy" id="39966"/>
    <lineage>
        <taxon>Eukaryota</taxon>
        <taxon>Fungi</taxon>
        <taxon>Dikarya</taxon>
        <taxon>Basidiomycota</taxon>
        <taxon>Agaricomycotina</taxon>
        <taxon>Agaricomycetes</taxon>
        <taxon>Agaricomycetidae</taxon>
        <taxon>Agaricales</taxon>
        <taxon>Tricholomatineae</taxon>
        <taxon>Lyophyllaceae</taxon>
        <taxon>Hypsizygus</taxon>
    </lineage>
</organism>
<evidence type="ECO:0000313" key="2">
    <source>
        <dbReference type="Proteomes" id="UP000076154"/>
    </source>
</evidence>